<evidence type="ECO:0000256" key="3">
    <source>
        <dbReference type="ARBA" id="ARBA00022475"/>
    </source>
</evidence>
<dbReference type="InterPro" id="IPR000515">
    <property type="entry name" value="MetI-like"/>
</dbReference>
<dbReference type="AlphaFoldDB" id="A0A081P5G8"/>
<evidence type="ECO:0000259" key="8">
    <source>
        <dbReference type="PROSITE" id="PS50928"/>
    </source>
</evidence>
<dbReference type="GO" id="GO:0005886">
    <property type="term" value="C:plasma membrane"/>
    <property type="evidence" value="ECO:0007669"/>
    <property type="project" value="UniProtKB-SubCell"/>
</dbReference>
<dbReference type="Pfam" id="PF00528">
    <property type="entry name" value="BPD_transp_1"/>
    <property type="match status" value="1"/>
</dbReference>
<dbReference type="RefSeq" id="WP_036680326.1">
    <property type="nucleotide sequence ID" value="NZ_JNVM01000008.1"/>
</dbReference>
<evidence type="ECO:0000256" key="6">
    <source>
        <dbReference type="ARBA" id="ARBA00023136"/>
    </source>
</evidence>
<feature type="transmembrane region" description="Helical" evidence="7">
    <location>
        <begin position="132"/>
        <end position="153"/>
    </location>
</feature>
<accession>A0A081P5G8</accession>
<keyword evidence="10" id="KW-1185">Reference proteome</keyword>
<evidence type="ECO:0000256" key="2">
    <source>
        <dbReference type="ARBA" id="ARBA00022448"/>
    </source>
</evidence>
<keyword evidence="2 7" id="KW-0813">Transport</keyword>
<proteinExistence type="inferred from homology"/>
<dbReference type="OrthoDB" id="9771544at2"/>
<feature type="transmembrane region" description="Helical" evidence="7">
    <location>
        <begin position="159"/>
        <end position="180"/>
    </location>
</feature>
<dbReference type="SUPFAM" id="SSF161098">
    <property type="entry name" value="MetI-like"/>
    <property type="match status" value="1"/>
</dbReference>
<dbReference type="PANTHER" id="PTHR43744">
    <property type="entry name" value="ABC TRANSPORTER PERMEASE PROTEIN MG189-RELATED-RELATED"/>
    <property type="match status" value="1"/>
</dbReference>
<reference evidence="9 10" key="1">
    <citation type="submission" date="2014-06" db="EMBL/GenBank/DDBJ databases">
        <title>Draft genome sequence of Paenibacillus sp. MSt1.</title>
        <authorList>
            <person name="Aw Y.K."/>
            <person name="Ong K.S."/>
            <person name="Gan H.M."/>
            <person name="Lee S.M."/>
        </authorList>
    </citation>
    <scope>NUCLEOTIDE SEQUENCE [LARGE SCALE GENOMIC DNA]</scope>
    <source>
        <strain evidence="9 10">MSt1</strain>
    </source>
</reference>
<keyword evidence="5 7" id="KW-1133">Transmembrane helix</keyword>
<dbReference type="PANTHER" id="PTHR43744:SF12">
    <property type="entry name" value="ABC TRANSPORTER PERMEASE PROTEIN MG189-RELATED"/>
    <property type="match status" value="1"/>
</dbReference>
<feature type="transmembrane region" description="Helical" evidence="7">
    <location>
        <begin position="93"/>
        <end position="120"/>
    </location>
</feature>
<comment type="caution">
    <text evidence="9">The sequence shown here is derived from an EMBL/GenBank/DDBJ whole genome shotgun (WGS) entry which is preliminary data.</text>
</comment>
<evidence type="ECO:0000313" key="9">
    <source>
        <dbReference type="EMBL" id="KEQ25941.1"/>
    </source>
</evidence>
<sequence length="296" mass="32978">MRLGEKKAALLQKWLMTFVLLVFALVMLFPIGITFTNSLMTEREIGINYDLLGKMLSADSGRQHEFVNLKLIPDWISLEQFDKVLIQSPKFLFLFWNSVLMVVPIVFGQTAVAALAAYAFAMLRFPGRDSLFLIYIMAMLMPFQVTLVPNYIMADKLGILNNVAAIILPGVFATYGVFLLRQFMLHIPAPLLEAARLDGAGAGTIFLTIVLPLVKPGLAALTVLLFVDYWNMVEQPLIFLEDPLWHPLSVYLASIQEGARGVGFAASLLYMSPVVLLFLYAESYFIRGIQSSGIKG</sequence>
<dbReference type="GO" id="GO:0055085">
    <property type="term" value="P:transmembrane transport"/>
    <property type="evidence" value="ECO:0007669"/>
    <property type="project" value="InterPro"/>
</dbReference>
<evidence type="ECO:0000256" key="5">
    <source>
        <dbReference type="ARBA" id="ARBA00022989"/>
    </source>
</evidence>
<organism evidence="9 10">
    <name type="scientific">Paenibacillus tyrfis</name>
    <dbReference type="NCBI Taxonomy" id="1501230"/>
    <lineage>
        <taxon>Bacteria</taxon>
        <taxon>Bacillati</taxon>
        <taxon>Bacillota</taxon>
        <taxon>Bacilli</taxon>
        <taxon>Bacillales</taxon>
        <taxon>Paenibacillaceae</taxon>
        <taxon>Paenibacillus</taxon>
    </lineage>
</organism>
<keyword evidence="3" id="KW-1003">Cell membrane</keyword>
<comment type="similarity">
    <text evidence="7">Belongs to the binding-protein-dependent transport system permease family.</text>
</comment>
<evidence type="ECO:0000256" key="4">
    <source>
        <dbReference type="ARBA" id="ARBA00022692"/>
    </source>
</evidence>
<dbReference type="Proteomes" id="UP000028123">
    <property type="component" value="Unassembled WGS sequence"/>
</dbReference>
<name>A0A081P5G8_9BACL</name>
<feature type="domain" description="ABC transmembrane type-1" evidence="8">
    <location>
        <begin position="95"/>
        <end position="281"/>
    </location>
</feature>
<dbReference type="Gene3D" id="1.10.3720.10">
    <property type="entry name" value="MetI-like"/>
    <property type="match status" value="1"/>
</dbReference>
<evidence type="ECO:0000256" key="7">
    <source>
        <dbReference type="RuleBase" id="RU363032"/>
    </source>
</evidence>
<keyword evidence="4 7" id="KW-0812">Transmembrane</keyword>
<gene>
    <name evidence="9" type="ORF">ET33_35710</name>
</gene>
<feature type="transmembrane region" description="Helical" evidence="7">
    <location>
        <begin position="201"/>
        <end position="227"/>
    </location>
</feature>
<dbReference type="InterPro" id="IPR035906">
    <property type="entry name" value="MetI-like_sf"/>
</dbReference>
<protein>
    <submittedName>
        <fullName evidence="9">Sugar ABC transporter permease</fullName>
    </submittedName>
</protein>
<dbReference type="eggNOG" id="COG0395">
    <property type="taxonomic scope" value="Bacteria"/>
</dbReference>
<dbReference type="EMBL" id="JNVM01000008">
    <property type="protein sequence ID" value="KEQ25941.1"/>
    <property type="molecule type" value="Genomic_DNA"/>
</dbReference>
<evidence type="ECO:0000256" key="1">
    <source>
        <dbReference type="ARBA" id="ARBA00004651"/>
    </source>
</evidence>
<feature type="transmembrane region" description="Helical" evidence="7">
    <location>
        <begin position="261"/>
        <end position="281"/>
    </location>
</feature>
<comment type="subcellular location">
    <subcellularLocation>
        <location evidence="1 7">Cell membrane</location>
        <topology evidence="1 7">Multi-pass membrane protein</topology>
    </subcellularLocation>
</comment>
<dbReference type="PROSITE" id="PS50928">
    <property type="entry name" value="ABC_TM1"/>
    <property type="match status" value="1"/>
</dbReference>
<keyword evidence="6 7" id="KW-0472">Membrane</keyword>
<dbReference type="CDD" id="cd06261">
    <property type="entry name" value="TM_PBP2"/>
    <property type="match status" value="1"/>
</dbReference>
<evidence type="ECO:0000313" key="10">
    <source>
        <dbReference type="Proteomes" id="UP000028123"/>
    </source>
</evidence>
<feature type="transmembrane region" description="Helical" evidence="7">
    <location>
        <begin position="12"/>
        <end position="33"/>
    </location>
</feature>